<dbReference type="Pfam" id="PF07302">
    <property type="entry name" value="AroM"/>
    <property type="match status" value="1"/>
</dbReference>
<evidence type="ECO:0000313" key="2">
    <source>
        <dbReference type="Proteomes" id="UP000280960"/>
    </source>
</evidence>
<keyword evidence="2" id="KW-1185">Reference proteome</keyword>
<dbReference type="InterPro" id="IPR010843">
    <property type="entry name" value="Uncharacterised_AroM"/>
</dbReference>
<protein>
    <submittedName>
        <fullName evidence="1">AroM protein</fullName>
    </submittedName>
</protein>
<reference evidence="1 2" key="1">
    <citation type="submission" date="2018-10" db="EMBL/GenBank/DDBJ databases">
        <authorList>
            <person name="Zhang X."/>
        </authorList>
    </citation>
    <scope>NUCLEOTIDE SEQUENCE [LARGE SCALE GENOMIC DNA]</scope>
    <source>
        <strain evidence="1 2">SK-G1</strain>
    </source>
</reference>
<dbReference type="Proteomes" id="UP000280960">
    <property type="component" value="Chromosome"/>
</dbReference>
<dbReference type="NCBIfam" id="NF007788">
    <property type="entry name" value="PRK10481.1"/>
    <property type="match status" value="1"/>
</dbReference>
<evidence type="ECO:0000313" key="1">
    <source>
        <dbReference type="EMBL" id="AYO29743.1"/>
    </source>
</evidence>
<proteinExistence type="predicted"/>
<name>A0A3G2R2P4_9FIRM</name>
<organism evidence="1 2">
    <name type="scientific">Biomaibacter acetigenes</name>
    <dbReference type="NCBI Taxonomy" id="2316383"/>
    <lineage>
        <taxon>Bacteria</taxon>
        <taxon>Bacillati</taxon>
        <taxon>Bacillota</taxon>
        <taxon>Clostridia</taxon>
        <taxon>Thermosediminibacterales</taxon>
        <taxon>Tepidanaerobacteraceae</taxon>
        <taxon>Biomaibacter</taxon>
    </lineage>
</organism>
<dbReference type="EMBL" id="CP033169">
    <property type="protein sequence ID" value="AYO29743.1"/>
    <property type="molecule type" value="Genomic_DNA"/>
</dbReference>
<gene>
    <name evidence="1" type="ORF">D2962_03180</name>
</gene>
<dbReference type="KEGG" id="bacg:D2962_03180"/>
<sequence>MKKLGLLTIGQAPRVDLVPEIKTVLGEDVEIIERGALDGLTLKEVEALYPGQDDEVLVTRMADDTEVKVAEREIFPRLKNQIKKLELEGINTIFLACTGEFPPFDSASLIVRPQKVLHHVVSSVAEGLTLGVIIPDERQAVSAIKRWSTAAAKVIVEPGSPYKGIGNVEKAAKLLANSGVDIVVMDCMGYTLRMKDVVLRHVKKPVILARSIAAKVVSELL</sequence>
<dbReference type="RefSeq" id="WP_122014128.1">
    <property type="nucleotide sequence ID" value="NZ_CP033169.1"/>
</dbReference>
<dbReference type="AlphaFoldDB" id="A0A3G2R2P4"/>
<accession>A0A3G2R2P4</accession>